<dbReference type="KEGG" id="sgrg:L0C25_03865"/>
<dbReference type="EMBL" id="CP094970">
    <property type="protein sequence ID" value="UYM06224.1"/>
    <property type="molecule type" value="Genomic_DNA"/>
</dbReference>
<dbReference type="Pfam" id="PF13649">
    <property type="entry name" value="Methyltransf_25"/>
    <property type="match status" value="1"/>
</dbReference>
<dbReference type="SUPFAM" id="SSF53335">
    <property type="entry name" value="S-adenosyl-L-methionine-dependent methyltransferases"/>
    <property type="match status" value="1"/>
</dbReference>
<keyword evidence="3" id="KW-0489">Methyltransferase</keyword>
<dbReference type="PANTHER" id="PTHR43861">
    <property type="entry name" value="TRANS-ACONITATE 2-METHYLTRANSFERASE-RELATED"/>
    <property type="match status" value="1"/>
</dbReference>
<dbReference type="InterPro" id="IPR041698">
    <property type="entry name" value="Methyltransf_25"/>
</dbReference>
<dbReference type="CDD" id="cd02440">
    <property type="entry name" value="AdoMet_MTases"/>
    <property type="match status" value="1"/>
</dbReference>
<dbReference type="GO" id="GO:0032259">
    <property type="term" value="P:methylation"/>
    <property type="evidence" value="ECO:0007669"/>
    <property type="project" value="UniProtKB-KW"/>
</dbReference>
<evidence type="ECO:0000259" key="2">
    <source>
        <dbReference type="Pfam" id="PF13649"/>
    </source>
</evidence>
<name>A0AA46YM26_9ACTN</name>
<dbReference type="AlphaFoldDB" id="A0AA46YM26"/>
<dbReference type="Proteomes" id="UP001164390">
    <property type="component" value="Chromosome"/>
</dbReference>
<gene>
    <name evidence="3" type="ORF">L0C25_03865</name>
</gene>
<evidence type="ECO:0000256" key="1">
    <source>
        <dbReference type="ARBA" id="ARBA00022679"/>
    </source>
</evidence>
<sequence>MPVSAFGDPRLAALYDPLDPDRSDLDAYAAIAEELRVQTVLDIGCGTGTFACMLSTQGLDVVAIDPAAASVDIARAKPYADRVRWIVGDATVLPPLQVDLATMTANVAQVFITDADWAETLGHVRAALAPGGHLVFETRDPARQAWLEWNPVDSHIAVDVEDVGRVESFHDVTDVSGELVTFRTTTRLADQGETLTSDSTLRFRTREQIEESVRAAGFTVDDVRDAPDRAGRELVFVARS</sequence>
<evidence type="ECO:0000313" key="3">
    <source>
        <dbReference type="EMBL" id="UYM06224.1"/>
    </source>
</evidence>
<dbReference type="InterPro" id="IPR029063">
    <property type="entry name" value="SAM-dependent_MTases_sf"/>
</dbReference>
<proteinExistence type="predicted"/>
<keyword evidence="4" id="KW-1185">Reference proteome</keyword>
<feature type="domain" description="Methyltransferase" evidence="2">
    <location>
        <begin position="40"/>
        <end position="132"/>
    </location>
</feature>
<dbReference type="GO" id="GO:0008168">
    <property type="term" value="F:methyltransferase activity"/>
    <property type="evidence" value="ECO:0007669"/>
    <property type="project" value="UniProtKB-KW"/>
</dbReference>
<organism evidence="3 4">
    <name type="scientific">Solicola gregarius</name>
    <dbReference type="NCBI Taxonomy" id="2908642"/>
    <lineage>
        <taxon>Bacteria</taxon>
        <taxon>Bacillati</taxon>
        <taxon>Actinomycetota</taxon>
        <taxon>Actinomycetes</taxon>
        <taxon>Propionibacteriales</taxon>
        <taxon>Nocardioidaceae</taxon>
        <taxon>Solicola</taxon>
    </lineage>
</organism>
<protein>
    <submittedName>
        <fullName evidence="3">Class I SAM-dependent methyltransferase</fullName>
    </submittedName>
</protein>
<keyword evidence="1" id="KW-0808">Transferase</keyword>
<dbReference type="Gene3D" id="3.40.50.150">
    <property type="entry name" value="Vaccinia Virus protein VP39"/>
    <property type="match status" value="1"/>
</dbReference>
<reference evidence="3" key="1">
    <citation type="submission" date="2022-01" db="EMBL/GenBank/DDBJ databases">
        <title>Nocardioidaceae gen. sp. A5X3R13.</title>
        <authorList>
            <person name="Lopez Marin M.A."/>
            <person name="Uhlik O."/>
        </authorList>
    </citation>
    <scope>NUCLEOTIDE SEQUENCE</scope>
    <source>
        <strain evidence="3">A5X3R13</strain>
    </source>
</reference>
<dbReference type="RefSeq" id="WP_271635091.1">
    <property type="nucleotide sequence ID" value="NZ_CP094970.1"/>
</dbReference>
<evidence type="ECO:0000313" key="4">
    <source>
        <dbReference type="Proteomes" id="UP001164390"/>
    </source>
</evidence>
<accession>A0AA46YM26</accession>